<proteinExistence type="predicted"/>
<name>A0A6C0J5Q9_9ZZZZ</name>
<reference evidence="2" key="1">
    <citation type="journal article" date="2020" name="Nature">
        <title>Giant virus diversity and host interactions through global metagenomics.</title>
        <authorList>
            <person name="Schulz F."/>
            <person name="Roux S."/>
            <person name="Paez-Espino D."/>
            <person name="Jungbluth S."/>
            <person name="Walsh D.A."/>
            <person name="Denef V.J."/>
            <person name="McMahon K.D."/>
            <person name="Konstantinidis K.T."/>
            <person name="Eloe-Fadrosh E.A."/>
            <person name="Kyrpides N.C."/>
            <person name="Woyke T."/>
        </authorList>
    </citation>
    <scope>NUCLEOTIDE SEQUENCE</scope>
    <source>
        <strain evidence="2">GVMAG-M-3300025699-48</strain>
    </source>
</reference>
<feature type="compositionally biased region" description="Low complexity" evidence="1">
    <location>
        <begin position="23"/>
        <end position="40"/>
    </location>
</feature>
<protein>
    <submittedName>
        <fullName evidence="2">Uncharacterized protein</fullName>
    </submittedName>
</protein>
<evidence type="ECO:0000313" key="2">
    <source>
        <dbReference type="EMBL" id="QHT99287.1"/>
    </source>
</evidence>
<evidence type="ECO:0000256" key="1">
    <source>
        <dbReference type="SAM" id="MobiDB-lite"/>
    </source>
</evidence>
<organism evidence="2">
    <name type="scientific">viral metagenome</name>
    <dbReference type="NCBI Taxonomy" id="1070528"/>
    <lineage>
        <taxon>unclassified sequences</taxon>
        <taxon>metagenomes</taxon>
        <taxon>organismal metagenomes</taxon>
    </lineage>
</organism>
<dbReference type="EMBL" id="MN740306">
    <property type="protein sequence ID" value="QHT99287.1"/>
    <property type="molecule type" value="Genomic_DNA"/>
</dbReference>
<accession>A0A6C0J5Q9</accession>
<feature type="region of interest" description="Disordered" evidence="1">
    <location>
        <begin position="20"/>
        <end position="40"/>
    </location>
</feature>
<sequence>MEFINTETNPVETEMNPVETEMNPVETETNPVETETNPVETEMNPVETDEIHIYNITANHKKSTYQIEHWTNVLSNGKHVTLLVYTYFYWGTFEIELTDKEKEDILKKDEIVLNDYSVSCVELDSGCDCYEEIENDEKYTKEELDEINKLIYWHKDYHDEEYNTNTEYDFEQDILELNDWDLDDTIYGFDTGCELELISD</sequence>
<dbReference type="AlphaFoldDB" id="A0A6C0J5Q9"/>